<comment type="caution">
    <text evidence="1">The sequence shown here is derived from an EMBL/GenBank/DDBJ whole genome shotgun (WGS) entry which is preliminary data.</text>
</comment>
<reference evidence="2" key="1">
    <citation type="journal article" date="2015" name="PLoS Genet.">
        <title>Genome Sequence and Transcriptome Analyses of Chrysochromulina tobin: Metabolic Tools for Enhanced Algal Fitness in the Prominent Order Prymnesiales (Haptophyceae).</title>
        <authorList>
            <person name="Hovde B.T."/>
            <person name="Deodato C.R."/>
            <person name="Hunsperger H.M."/>
            <person name="Ryken S.A."/>
            <person name="Yost W."/>
            <person name="Jha R.K."/>
            <person name="Patterson J."/>
            <person name="Monnat R.J. Jr."/>
            <person name="Barlow S.B."/>
            <person name="Starkenburg S.R."/>
            <person name="Cattolico R.A."/>
        </authorList>
    </citation>
    <scope>NUCLEOTIDE SEQUENCE</scope>
    <source>
        <strain evidence="2">CCMP291</strain>
    </source>
</reference>
<evidence type="ECO:0000313" key="2">
    <source>
        <dbReference type="Proteomes" id="UP000037460"/>
    </source>
</evidence>
<proteinExistence type="predicted"/>
<name>A0A0M0JBH2_9EUKA</name>
<gene>
    <name evidence="1" type="ORF">Ctob_000330</name>
</gene>
<accession>A0A0M0JBH2</accession>
<protein>
    <submittedName>
        <fullName evidence="1">Uncharacterized protein</fullName>
    </submittedName>
</protein>
<evidence type="ECO:0000313" key="1">
    <source>
        <dbReference type="EMBL" id="KOO23934.1"/>
    </source>
</evidence>
<organism evidence="1 2">
    <name type="scientific">Chrysochromulina tobinii</name>
    <dbReference type="NCBI Taxonomy" id="1460289"/>
    <lineage>
        <taxon>Eukaryota</taxon>
        <taxon>Haptista</taxon>
        <taxon>Haptophyta</taxon>
        <taxon>Prymnesiophyceae</taxon>
        <taxon>Prymnesiales</taxon>
        <taxon>Chrysochromulinaceae</taxon>
        <taxon>Chrysochromulina</taxon>
    </lineage>
</organism>
<dbReference type="Proteomes" id="UP000037460">
    <property type="component" value="Unassembled WGS sequence"/>
</dbReference>
<dbReference type="AlphaFoldDB" id="A0A0M0JBH2"/>
<keyword evidence="2" id="KW-1185">Reference proteome</keyword>
<dbReference type="EMBL" id="JWZX01003143">
    <property type="protein sequence ID" value="KOO23934.1"/>
    <property type="molecule type" value="Genomic_DNA"/>
</dbReference>
<sequence length="442" mass="48265">MRTAATTATGVGGDDDGARNAVTAAVTYGGGDSKYYGTVSTDLLYRSREGHEGGYSPSEIEKIRLQAGLKHDGGQLPGTPTGLTLFDWSITEPVLTHRRPATTFTDWRTVPVRIITLKGGSPAVALFQDVGFVDVVERSDLTVDLSHASPTQCELDGLITPLARLSLEEGPRRAYELVSVGAIGIYLSHLSVCSENHTTLVLEEDARPNKVTFETQFPRALELTKTGAADVIIFGPVELFSGMSPWLAVPGAAAPDFEELGSRGFFGMQGVLYTPEGCQQMRRRLGPPIEMQIDGAISFYTHNHALFNRSANSSLNVWVEVGAESVVQEHSIWEVFQPHINGLESCLVYSNWTGCWVWSHYLVADLVFITMAYLIYWQGWLWGRRSVRDTGDGKEASPCCYIFLCKCPPVPCAGSRAENGLSEATGLIGERNTEQRNVSKGH</sequence>